<evidence type="ECO:0000313" key="2">
    <source>
        <dbReference type="Proteomes" id="UP000273982"/>
    </source>
</evidence>
<dbReference type="AlphaFoldDB" id="A0A3G8M3G3"/>
<dbReference type="EMBL" id="CP034086">
    <property type="protein sequence ID" value="AZG76184.1"/>
    <property type="molecule type" value="Genomic_DNA"/>
</dbReference>
<proteinExistence type="predicted"/>
<name>A0A3G8M3G3_9HYPH</name>
<reference evidence="1 2" key="1">
    <citation type="submission" date="2018-11" db="EMBL/GenBank/DDBJ databases">
        <title>Genome squencing of methanotrophic bacteria isolated from alkaline groundwater in Korea.</title>
        <authorList>
            <person name="Nguyen L.N."/>
        </authorList>
    </citation>
    <scope>NUCLEOTIDE SEQUENCE [LARGE SCALE GENOMIC DNA]</scope>
    <source>
        <strain evidence="1 2">GW6</strain>
    </source>
</reference>
<sequence>MTKALALVAAMTKALALVGSMAFGGIVAQILRDNRGSCERQHDSEDERLARHLGSDQRRAGAGRTFVRIACPYAHSDALQLNRTWPRRSSGSQIAELCWRLWRDATKRIIFIQVDHFRTCAVSIRNTFRRLVAGSDAPLPMKSLCIQRPPKERLKRRALARNLQNNEILRQVASNWNVRRLLVDA</sequence>
<organism evidence="1 2">
    <name type="scientific">Methylocystis rosea</name>
    <dbReference type="NCBI Taxonomy" id="173366"/>
    <lineage>
        <taxon>Bacteria</taxon>
        <taxon>Pseudomonadati</taxon>
        <taxon>Pseudomonadota</taxon>
        <taxon>Alphaproteobacteria</taxon>
        <taxon>Hyphomicrobiales</taxon>
        <taxon>Methylocystaceae</taxon>
        <taxon>Methylocystis</taxon>
    </lineage>
</organism>
<dbReference type="Proteomes" id="UP000273982">
    <property type="component" value="Chromosome"/>
</dbReference>
<accession>A0A3G8M3G3</accession>
<dbReference type="RefSeq" id="WP_124738008.1">
    <property type="nucleotide sequence ID" value="NZ_CP034086.1"/>
</dbReference>
<protein>
    <submittedName>
        <fullName evidence="1">Uncharacterized protein</fullName>
    </submittedName>
</protein>
<gene>
    <name evidence="1" type="ORF">EHO51_05240</name>
</gene>
<dbReference type="KEGG" id="mros:EHO51_05240"/>
<evidence type="ECO:0000313" key="1">
    <source>
        <dbReference type="EMBL" id="AZG76184.1"/>
    </source>
</evidence>